<keyword evidence="2" id="KW-1185">Reference proteome</keyword>
<proteinExistence type="predicted"/>
<dbReference type="EMBL" id="JBHTLP010000002">
    <property type="protein sequence ID" value="MFD1140324.1"/>
    <property type="molecule type" value="Genomic_DNA"/>
</dbReference>
<evidence type="ECO:0000313" key="1">
    <source>
        <dbReference type="EMBL" id="MFD1140324.1"/>
    </source>
</evidence>
<dbReference type="InterPro" id="IPR015018">
    <property type="entry name" value="DUF1905"/>
</dbReference>
<dbReference type="Pfam" id="PF13376">
    <property type="entry name" value="OmdA"/>
    <property type="match status" value="1"/>
</dbReference>
<comment type="caution">
    <text evidence="1">The sequence shown here is derived from an EMBL/GenBank/DDBJ whole genome shotgun (WGS) entry which is preliminary data.</text>
</comment>
<evidence type="ECO:0000313" key="2">
    <source>
        <dbReference type="Proteomes" id="UP001597116"/>
    </source>
</evidence>
<sequence length="164" mass="19088">MNPDSLQSVRFEAVLERFEQRDRTHYIDVPDEVAQQFTRTQPVRMMCLLNDSIEFHCALRPRGDGSFFISIGTPIRQQGKLRLGDTLRIAIWQDESEYGRKMPEELTELLAIDEEGNRLFHALTPNRQRSIIYYVDGAKSPQVRVDRAIMMINRLKINPSGQHE</sequence>
<dbReference type="Pfam" id="PF08922">
    <property type="entry name" value="DUF1905"/>
    <property type="match status" value="1"/>
</dbReference>
<protein>
    <submittedName>
        <fullName evidence="1">DUF1905 domain-containing protein</fullName>
    </submittedName>
</protein>
<accession>A0ABW3QFG1</accession>
<dbReference type="RefSeq" id="WP_265989615.1">
    <property type="nucleotide sequence ID" value="NZ_CP110973.1"/>
</dbReference>
<gene>
    <name evidence="1" type="ORF">ACFQ4C_04360</name>
</gene>
<dbReference type="Proteomes" id="UP001597116">
    <property type="component" value="Unassembled WGS sequence"/>
</dbReference>
<dbReference type="InterPro" id="IPR037079">
    <property type="entry name" value="AF2212/PG0164-like_sf"/>
</dbReference>
<organism evidence="1 2">
    <name type="scientific">Larkinella insperata</name>
    <dbReference type="NCBI Taxonomy" id="332158"/>
    <lineage>
        <taxon>Bacteria</taxon>
        <taxon>Pseudomonadati</taxon>
        <taxon>Bacteroidota</taxon>
        <taxon>Cytophagia</taxon>
        <taxon>Cytophagales</taxon>
        <taxon>Spirosomataceae</taxon>
        <taxon>Larkinella</taxon>
    </lineage>
</organism>
<reference evidence="2" key="1">
    <citation type="journal article" date="2019" name="Int. J. Syst. Evol. Microbiol.">
        <title>The Global Catalogue of Microorganisms (GCM) 10K type strain sequencing project: providing services to taxonomists for standard genome sequencing and annotation.</title>
        <authorList>
            <consortium name="The Broad Institute Genomics Platform"/>
            <consortium name="The Broad Institute Genome Sequencing Center for Infectious Disease"/>
            <person name="Wu L."/>
            <person name="Ma J."/>
        </authorList>
    </citation>
    <scope>NUCLEOTIDE SEQUENCE [LARGE SCALE GENOMIC DNA]</scope>
    <source>
        <strain evidence="2">CCUG 55608</strain>
    </source>
</reference>
<dbReference type="Gene3D" id="2.40.30.100">
    <property type="entry name" value="AF2212/PG0164-like"/>
    <property type="match status" value="1"/>
</dbReference>
<name>A0ABW3QFG1_9BACT</name>
<dbReference type="SUPFAM" id="SSF141694">
    <property type="entry name" value="AF2212/PG0164-like"/>
    <property type="match status" value="1"/>
</dbReference>